<evidence type="ECO:0000313" key="1">
    <source>
        <dbReference type="EMBL" id="GFT60167.1"/>
    </source>
</evidence>
<keyword evidence="2" id="KW-1185">Reference proteome</keyword>
<protein>
    <submittedName>
        <fullName evidence="1">Uncharacterized protein</fullName>
    </submittedName>
</protein>
<dbReference type="Proteomes" id="UP000887013">
    <property type="component" value="Unassembled WGS sequence"/>
</dbReference>
<dbReference type="EMBL" id="BMAW01067529">
    <property type="protein sequence ID" value="GFT60167.1"/>
    <property type="molecule type" value="Genomic_DNA"/>
</dbReference>
<sequence>MMAECSGMPKVYIIKSRDSSINVVSCRLSSKEEIPDRWMIAVPRTIPKHCRCSDERPDFPKIQHSQQYYPVLELPVIHPEILFRYDRLALNPTHTYTEVSG</sequence>
<gene>
    <name evidence="1" type="ORF">NPIL_20811</name>
</gene>
<evidence type="ECO:0000313" key="2">
    <source>
        <dbReference type="Proteomes" id="UP000887013"/>
    </source>
</evidence>
<accession>A0A8X6PA87</accession>
<name>A0A8X6PA87_NEPPI</name>
<organism evidence="1 2">
    <name type="scientific">Nephila pilipes</name>
    <name type="common">Giant wood spider</name>
    <name type="synonym">Nephila maculata</name>
    <dbReference type="NCBI Taxonomy" id="299642"/>
    <lineage>
        <taxon>Eukaryota</taxon>
        <taxon>Metazoa</taxon>
        <taxon>Ecdysozoa</taxon>
        <taxon>Arthropoda</taxon>
        <taxon>Chelicerata</taxon>
        <taxon>Arachnida</taxon>
        <taxon>Araneae</taxon>
        <taxon>Araneomorphae</taxon>
        <taxon>Entelegynae</taxon>
        <taxon>Araneoidea</taxon>
        <taxon>Nephilidae</taxon>
        <taxon>Nephila</taxon>
    </lineage>
</organism>
<comment type="caution">
    <text evidence="1">The sequence shown here is derived from an EMBL/GenBank/DDBJ whole genome shotgun (WGS) entry which is preliminary data.</text>
</comment>
<proteinExistence type="predicted"/>
<reference evidence="1" key="1">
    <citation type="submission" date="2020-08" db="EMBL/GenBank/DDBJ databases">
        <title>Multicomponent nature underlies the extraordinary mechanical properties of spider dragline silk.</title>
        <authorList>
            <person name="Kono N."/>
            <person name="Nakamura H."/>
            <person name="Mori M."/>
            <person name="Yoshida Y."/>
            <person name="Ohtoshi R."/>
            <person name="Malay A.D."/>
            <person name="Moran D.A.P."/>
            <person name="Tomita M."/>
            <person name="Numata K."/>
            <person name="Arakawa K."/>
        </authorList>
    </citation>
    <scope>NUCLEOTIDE SEQUENCE</scope>
</reference>
<dbReference type="AlphaFoldDB" id="A0A8X6PA87"/>